<keyword evidence="1" id="KW-1133">Transmembrane helix</keyword>
<proteinExistence type="predicted"/>
<accession>A0A5K7XBF3</accession>
<evidence type="ECO:0000313" key="3">
    <source>
        <dbReference type="Proteomes" id="UP000326837"/>
    </source>
</evidence>
<feature type="transmembrane region" description="Helical" evidence="1">
    <location>
        <begin position="20"/>
        <end position="40"/>
    </location>
</feature>
<dbReference type="Proteomes" id="UP000326837">
    <property type="component" value="Chromosome"/>
</dbReference>
<organism evidence="2 3">
    <name type="scientific">Lacipirellula parvula</name>
    <dbReference type="NCBI Taxonomy" id="2650471"/>
    <lineage>
        <taxon>Bacteria</taxon>
        <taxon>Pseudomonadati</taxon>
        <taxon>Planctomycetota</taxon>
        <taxon>Planctomycetia</taxon>
        <taxon>Pirellulales</taxon>
        <taxon>Lacipirellulaceae</taxon>
        <taxon>Lacipirellula</taxon>
    </lineage>
</organism>
<sequence length="68" mass="7279">MQVMMRHDVTTMSGYQGLRTILFGGLIIGAWFMAGVVALARGKWLKAATLIGSCFVAAYIAQATGLIE</sequence>
<reference evidence="3" key="1">
    <citation type="submission" date="2019-10" db="EMBL/GenBank/DDBJ databases">
        <title>Lacipirellula parvula gen. nov., sp. nov., representing a lineage of planctomycetes widespread in freshwater anoxic habitats, and description of the family Lacipirellulaceae.</title>
        <authorList>
            <person name="Dedysh S.N."/>
            <person name="Kulichevskaya I.S."/>
            <person name="Beletsky A.V."/>
            <person name="Rakitin A.L."/>
            <person name="Mardanov A.V."/>
            <person name="Ivanova A.A."/>
            <person name="Saltykova V.X."/>
            <person name="Rijpstra W.I.C."/>
            <person name="Sinninghe Damste J.S."/>
            <person name="Ravin N.V."/>
        </authorList>
    </citation>
    <scope>NUCLEOTIDE SEQUENCE [LARGE SCALE GENOMIC DNA]</scope>
    <source>
        <strain evidence="3">PX69</strain>
    </source>
</reference>
<keyword evidence="1" id="KW-0472">Membrane</keyword>
<feature type="transmembrane region" description="Helical" evidence="1">
    <location>
        <begin position="47"/>
        <end position="67"/>
    </location>
</feature>
<gene>
    <name evidence="2" type="ORF">PLANPX_2969</name>
</gene>
<dbReference type="AlphaFoldDB" id="A0A5K7XBF3"/>
<dbReference type="EMBL" id="AP021861">
    <property type="protein sequence ID" value="BBO33357.1"/>
    <property type="molecule type" value="Genomic_DNA"/>
</dbReference>
<evidence type="ECO:0000313" key="2">
    <source>
        <dbReference type="EMBL" id="BBO33357.1"/>
    </source>
</evidence>
<name>A0A5K7XBF3_9BACT</name>
<keyword evidence="3" id="KW-1185">Reference proteome</keyword>
<protein>
    <submittedName>
        <fullName evidence="2">Uncharacterized protein</fullName>
    </submittedName>
</protein>
<keyword evidence="1" id="KW-0812">Transmembrane</keyword>
<dbReference type="KEGG" id="lpav:PLANPX_2969"/>
<evidence type="ECO:0000256" key="1">
    <source>
        <dbReference type="SAM" id="Phobius"/>
    </source>
</evidence>